<dbReference type="SUPFAM" id="SSF56112">
    <property type="entry name" value="Protein kinase-like (PK-like)"/>
    <property type="match status" value="1"/>
</dbReference>
<dbReference type="PANTHER" id="PTHR39179">
    <property type="entry name" value="SPORE COAT PROTEIN I"/>
    <property type="match status" value="1"/>
</dbReference>
<organism evidence="1 2">
    <name type="scientific">Sediminibacillus albus</name>
    <dbReference type="NCBI Taxonomy" id="407036"/>
    <lineage>
        <taxon>Bacteria</taxon>
        <taxon>Bacillati</taxon>
        <taxon>Bacillota</taxon>
        <taxon>Bacilli</taxon>
        <taxon>Bacillales</taxon>
        <taxon>Bacillaceae</taxon>
        <taxon>Sediminibacillus</taxon>
    </lineage>
</organism>
<dbReference type="PANTHER" id="PTHR39179:SF2">
    <property type="entry name" value="ENDOSPORE COAT-ASSOCIATED PROTEIN YUTH"/>
    <property type="match status" value="1"/>
</dbReference>
<name>A0A1G8YY76_9BACI</name>
<evidence type="ECO:0000313" key="1">
    <source>
        <dbReference type="EMBL" id="SDK07741.1"/>
    </source>
</evidence>
<dbReference type="STRING" id="407036.SAMN05216243_1896"/>
<dbReference type="RefSeq" id="WP_093213362.1">
    <property type="nucleotide sequence ID" value="NZ_FNFL01000002.1"/>
</dbReference>
<evidence type="ECO:0000313" key="2">
    <source>
        <dbReference type="Proteomes" id="UP000198694"/>
    </source>
</evidence>
<dbReference type="OrthoDB" id="2986702at2"/>
<dbReference type="EMBL" id="FNFL01000002">
    <property type="protein sequence ID" value="SDK07741.1"/>
    <property type="molecule type" value="Genomic_DNA"/>
</dbReference>
<dbReference type="Gene3D" id="3.90.1200.10">
    <property type="match status" value="1"/>
</dbReference>
<keyword evidence="1" id="KW-0946">Virion</keyword>
<dbReference type="InterPro" id="IPR047175">
    <property type="entry name" value="CotS-like"/>
</dbReference>
<protein>
    <submittedName>
        <fullName evidence="1">Spore coat protein YutH</fullName>
    </submittedName>
</protein>
<sequence>MHELLSEYIDGFQGRQTTINGREGYQQGNDIFFIIPKTASDGLYYEQKSICDFYIHNEIKNLAVPIYNKNGELITEYGGDRYVVLHSEVRQEQNYLPHAAALATFHKLGSTFPFQPTEASAYGQWKELWISKLAMFDTIYRQQYTERPVSNFMGLFIDTYPYVSGCTENAIQYLQETESEQRFDQGDSGTFTFQRYHYDVQKEIIWPHDLVYDHAGRDIAEHIRQVLLEDHPSVFDEVRAFMEAYTAIKPLSIFSWRIIYARLLLPVHLFDYLETGISRDDHETTYKEFKSMLKKQHIYQGNIKKLFEETGVDTNALQIPELDWQ</sequence>
<gene>
    <name evidence="1" type="ORF">SAMN05216243_1896</name>
</gene>
<dbReference type="Proteomes" id="UP000198694">
    <property type="component" value="Unassembled WGS sequence"/>
</dbReference>
<dbReference type="InterPro" id="IPR011009">
    <property type="entry name" value="Kinase-like_dom_sf"/>
</dbReference>
<keyword evidence="1" id="KW-0167">Capsid protein</keyword>
<reference evidence="1 2" key="1">
    <citation type="submission" date="2016-10" db="EMBL/GenBank/DDBJ databases">
        <authorList>
            <person name="de Groot N.N."/>
        </authorList>
    </citation>
    <scope>NUCLEOTIDE SEQUENCE [LARGE SCALE GENOMIC DNA]</scope>
    <source>
        <strain evidence="1 2">CGMCC 1.6502</strain>
    </source>
</reference>
<dbReference type="AlphaFoldDB" id="A0A1G8YY76"/>
<accession>A0A1G8YY76</accession>
<keyword evidence="2" id="KW-1185">Reference proteome</keyword>
<proteinExistence type="predicted"/>
<dbReference type="GO" id="GO:0042601">
    <property type="term" value="C:endospore-forming forespore"/>
    <property type="evidence" value="ECO:0007669"/>
    <property type="project" value="TreeGrafter"/>
</dbReference>